<dbReference type="EMBL" id="MU971351">
    <property type="protein sequence ID" value="KAK9238881.1"/>
    <property type="molecule type" value="Genomic_DNA"/>
</dbReference>
<proteinExistence type="predicted"/>
<evidence type="ECO:0000313" key="1">
    <source>
        <dbReference type="EMBL" id="KAK9238881.1"/>
    </source>
</evidence>
<sequence>MVDAVLSSAQTPVGSEQPTVESIAASDTSSKRKRTGDDPTPGDSSAQAIQEAKNGTKRPKLASDINSDGPASNSTSKISKREKPERLQARRSSKKSKLVTKNWRLTIKATEWSYLKLQIANVTYGTLIPSSTTIALPETIDLITIYTLLQSALKRYLGIVGSSLHFDILHVDNLTVFVRVPSRDFSPFWAAMSGYYVDTNAASEFKIVDGCSKVGITIAKTSKFLNGITGPPRKWVPPTSPITE</sequence>
<gene>
    <name evidence="1" type="ORF">V1525DRAFT_439368</name>
</gene>
<organism evidence="1 2">
    <name type="scientific">Lipomyces kononenkoae</name>
    <name type="common">Yeast</name>
    <dbReference type="NCBI Taxonomy" id="34357"/>
    <lineage>
        <taxon>Eukaryota</taxon>
        <taxon>Fungi</taxon>
        <taxon>Dikarya</taxon>
        <taxon>Ascomycota</taxon>
        <taxon>Saccharomycotina</taxon>
        <taxon>Lipomycetes</taxon>
        <taxon>Lipomycetales</taxon>
        <taxon>Lipomycetaceae</taxon>
        <taxon>Lipomyces</taxon>
    </lineage>
</organism>
<dbReference type="Proteomes" id="UP001433508">
    <property type="component" value="Unassembled WGS sequence"/>
</dbReference>
<keyword evidence="2" id="KW-1185">Reference proteome</keyword>
<protein>
    <submittedName>
        <fullName evidence="1">Uncharacterized protein</fullName>
    </submittedName>
</protein>
<name>A0ACC3T5J8_LIPKO</name>
<accession>A0ACC3T5J8</accession>
<evidence type="ECO:0000313" key="2">
    <source>
        <dbReference type="Proteomes" id="UP001433508"/>
    </source>
</evidence>
<reference evidence="2" key="1">
    <citation type="journal article" date="2024" name="Front. Bioeng. Biotechnol.">
        <title>Genome-scale model development and genomic sequencing of the oleaginous clade Lipomyces.</title>
        <authorList>
            <person name="Czajka J.J."/>
            <person name="Han Y."/>
            <person name="Kim J."/>
            <person name="Mondo S.J."/>
            <person name="Hofstad B.A."/>
            <person name="Robles A."/>
            <person name="Haridas S."/>
            <person name="Riley R."/>
            <person name="LaButti K."/>
            <person name="Pangilinan J."/>
            <person name="Andreopoulos W."/>
            <person name="Lipzen A."/>
            <person name="Yan J."/>
            <person name="Wang M."/>
            <person name="Ng V."/>
            <person name="Grigoriev I.V."/>
            <person name="Spatafora J.W."/>
            <person name="Magnuson J.K."/>
            <person name="Baker S.E."/>
            <person name="Pomraning K.R."/>
        </authorList>
    </citation>
    <scope>NUCLEOTIDE SEQUENCE [LARGE SCALE GENOMIC DNA]</scope>
    <source>
        <strain evidence="2">CBS 7786</strain>
    </source>
</reference>
<comment type="caution">
    <text evidence="1">The sequence shown here is derived from an EMBL/GenBank/DDBJ whole genome shotgun (WGS) entry which is preliminary data.</text>
</comment>